<sequence>MEINNSNHNLQDNEKIFFVSEYIDLVNKGLRGFAAKIIGEVGRVDIYPSGHVYFSLRDEKDQSVINCIIWKSKYELFGIEIKEGIKIIATGRPEIYKQTGRLSFIAETIELAGEGILKKEYEKLKKKLGDEGIFEERKKRAIPAYPQKIGIITSKQGAVLADFLSNIGNYGFKIKMVDSRIEGQSAIIDLLSAIKTIKKKDIEVLVIMRGGGSFESLQPFNNELLVREVANFPFPVIAAIGHDKDAPLAALAADRSVSTPSIAATVLSESWEQAASLLEGHKRDIIGSYENVLESADSLISQSVDVIRGIKDLIFDKYEEVETALKISFQAFKNALRNNKSNLKQSWDKSAFGFNSLLSIIKQQLRHSEEIIYLRNPETQLKLGYSIARCGGRLIRSIRDTKIGKDVDIHVVDGVIVSKVKNINKINKKYA</sequence>
<dbReference type="GO" id="GO:0003676">
    <property type="term" value="F:nucleic acid binding"/>
    <property type="evidence" value="ECO:0007669"/>
    <property type="project" value="InterPro"/>
</dbReference>
<protein>
    <recommendedName>
        <fullName evidence="5">Exodeoxyribonuclease 7 large subunit</fullName>
        <ecNumber evidence="5">3.1.11.6</ecNumber>
    </recommendedName>
    <alternativeName>
        <fullName evidence="5">Exodeoxyribonuclease VII large subunit</fullName>
        <shortName evidence="5">Exonuclease VII large subunit</shortName>
    </alternativeName>
</protein>
<feature type="domain" description="Exonuclease VII large subunit C-terminal" evidence="7">
    <location>
        <begin position="133"/>
        <end position="417"/>
    </location>
</feature>
<evidence type="ECO:0000259" key="8">
    <source>
        <dbReference type="Pfam" id="PF13742"/>
    </source>
</evidence>
<dbReference type="HAMAP" id="MF_00378">
    <property type="entry name" value="Exonuc_7_L"/>
    <property type="match status" value="1"/>
</dbReference>
<reference evidence="9 10" key="1">
    <citation type="submission" date="2017-09" db="EMBL/GenBank/DDBJ databases">
        <title>Depth-based differentiation of microbial function through sediment-hosted aquifers and enrichment of novel symbionts in the deep terrestrial subsurface.</title>
        <authorList>
            <person name="Probst A.J."/>
            <person name="Ladd B."/>
            <person name="Jarett J.K."/>
            <person name="Geller-Mcgrath D.E."/>
            <person name="Sieber C.M."/>
            <person name="Emerson J.B."/>
            <person name="Anantharaman K."/>
            <person name="Thomas B.C."/>
            <person name="Malmstrom R."/>
            <person name="Stieglmeier M."/>
            <person name="Klingl A."/>
            <person name="Woyke T."/>
            <person name="Ryan C.M."/>
            <person name="Banfield J.F."/>
        </authorList>
    </citation>
    <scope>NUCLEOTIDE SEQUENCE [LARGE SCALE GENOMIC DNA]</scope>
    <source>
        <strain evidence="9">CG23_combo_of_CG06-09_8_20_14_all_39_25</strain>
    </source>
</reference>
<comment type="subcellular location">
    <subcellularLocation>
        <location evidence="5 6">Cytoplasm</location>
    </subcellularLocation>
</comment>
<feature type="domain" description="OB-fold nucleic acid binding" evidence="8">
    <location>
        <begin position="20"/>
        <end position="110"/>
    </location>
</feature>
<dbReference type="AlphaFoldDB" id="A0A2G9YTG8"/>
<comment type="subunit">
    <text evidence="5">Heterooligomer composed of large and small subunits.</text>
</comment>
<dbReference type="InterPro" id="IPR020579">
    <property type="entry name" value="Exonuc_VII_lsu_C"/>
</dbReference>
<name>A0A2G9YTG8_9BACT</name>
<dbReference type="Pfam" id="PF13742">
    <property type="entry name" value="tRNA_anti_2"/>
    <property type="match status" value="1"/>
</dbReference>
<evidence type="ECO:0000259" key="7">
    <source>
        <dbReference type="Pfam" id="PF02601"/>
    </source>
</evidence>
<comment type="function">
    <text evidence="5">Bidirectionally degrades single-stranded DNA into large acid-insoluble oligonucleotides, which are then degraded further into small acid-soluble oligonucleotides.</text>
</comment>
<gene>
    <name evidence="5 9" type="primary">xseA</name>
    <name evidence="9" type="ORF">COX38_02830</name>
</gene>
<evidence type="ECO:0000256" key="6">
    <source>
        <dbReference type="RuleBase" id="RU004355"/>
    </source>
</evidence>
<dbReference type="Pfam" id="PF02601">
    <property type="entry name" value="Exonuc_VII_L"/>
    <property type="match status" value="1"/>
</dbReference>
<dbReference type="Proteomes" id="UP000229054">
    <property type="component" value="Unassembled WGS sequence"/>
</dbReference>
<comment type="caution">
    <text evidence="9">The sequence shown here is derived from an EMBL/GenBank/DDBJ whole genome shotgun (WGS) entry which is preliminary data.</text>
</comment>
<keyword evidence="4 5" id="KW-0269">Exonuclease</keyword>
<accession>A0A2G9YTG8</accession>
<organism evidence="9 10">
    <name type="scientific">Candidatus Nealsonbacteria bacterium CG23_combo_of_CG06-09_8_20_14_all_39_25</name>
    <dbReference type="NCBI Taxonomy" id="1974723"/>
    <lineage>
        <taxon>Bacteria</taxon>
        <taxon>Candidatus Nealsoniibacteriota</taxon>
    </lineage>
</organism>
<evidence type="ECO:0000256" key="4">
    <source>
        <dbReference type="ARBA" id="ARBA00022839"/>
    </source>
</evidence>
<dbReference type="GO" id="GO:0005737">
    <property type="term" value="C:cytoplasm"/>
    <property type="evidence" value="ECO:0007669"/>
    <property type="project" value="UniProtKB-SubCell"/>
</dbReference>
<dbReference type="EMBL" id="PCRN01000095">
    <property type="protein sequence ID" value="PIP22043.1"/>
    <property type="molecule type" value="Genomic_DNA"/>
</dbReference>
<dbReference type="CDD" id="cd04489">
    <property type="entry name" value="ExoVII_LU_OBF"/>
    <property type="match status" value="1"/>
</dbReference>
<dbReference type="InterPro" id="IPR003753">
    <property type="entry name" value="Exonuc_VII_L"/>
</dbReference>
<keyword evidence="3 5" id="KW-0378">Hydrolase</keyword>
<comment type="similarity">
    <text evidence="5 6">Belongs to the XseA family.</text>
</comment>
<dbReference type="GO" id="GO:0008855">
    <property type="term" value="F:exodeoxyribonuclease VII activity"/>
    <property type="evidence" value="ECO:0007669"/>
    <property type="project" value="UniProtKB-UniRule"/>
</dbReference>
<dbReference type="NCBIfam" id="TIGR00237">
    <property type="entry name" value="xseA"/>
    <property type="match status" value="1"/>
</dbReference>
<dbReference type="GO" id="GO:0009318">
    <property type="term" value="C:exodeoxyribonuclease VII complex"/>
    <property type="evidence" value="ECO:0007669"/>
    <property type="project" value="UniProtKB-UniRule"/>
</dbReference>
<proteinExistence type="inferred from homology"/>
<dbReference type="PANTHER" id="PTHR30008">
    <property type="entry name" value="EXODEOXYRIBONUCLEASE 7 LARGE SUBUNIT"/>
    <property type="match status" value="1"/>
</dbReference>
<evidence type="ECO:0000313" key="9">
    <source>
        <dbReference type="EMBL" id="PIP22043.1"/>
    </source>
</evidence>
<evidence type="ECO:0000256" key="2">
    <source>
        <dbReference type="ARBA" id="ARBA00022722"/>
    </source>
</evidence>
<keyword evidence="2 5" id="KW-0540">Nuclease</keyword>
<evidence type="ECO:0000256" key="1">
    <source>
        <dbReference type="ARBA" id="ARBA00022490"/>
    </source>
</evidence>
<keyword evidence="1 5" id="KW-0963">Cytoplasm</keyword>
<evidence type="ECO:0000256" key="3">
    <source>
        <dbReference type="ARBA" id="ARBA00022801"/>
    </source>
</evidence>
<evidence type="ECO:0000313" key="10">
    <source>
        <dbReference type="Proteomes" id="UP000229054"/>
    </source>
</evidence>
<dbReference type="InterPro" id="IPR025824">
    <property type="entry name" value="OB-fold_nuc-bd_dom"/>
</dbReference>
<dbReference type="GO" id="GO:0006308">
    <property type="term" value="P:DNA catabolic process"/>
    <property type="evidence" value="ECO:0007669"/>
    <property type="project" value="UniProtKB-UniRule"/>
</dbReference>
<comment type="catalytic activity">
    <reaction evidence="5 6">
        <text>Exonucleolytic cleavage in either 5'- to 3'- or 3'- to 5'-direction to yield nucleoside 5'-phosphates.</text>
        <dbReference type="EC" id="3.1.11.6"/>
    </reaction>
</comment>
<dbReference type="EC" id="3.1.11.6" evidence="5"/>
<dbReference type="PANTHER" id="PTHR30008:SF0">
    <property type="entry name" value="EXODEOXYRIBONUCLEASE 7 LARGE SUBUNIT"/>
    <property type="match status" value="1"/>
</dbReference>
<evidence type="ECO:0000256" key="5">
    <source>
        <dbReference type="HAMAP-Rule" id="MF_00378"/>
    </source>
</evidence>